<dbReference type="Gene3D" id="2.40.50.90">
    <property type="match status" value="1"/>
</dbReference>
<dbReference type="AlphaFoldDB" id="A0A936YPT2"/>
<dbReference type="Proteomes" id="UP000633219">
    <property type="component" value="Unassembled WGS sequence"/>
</dbReference>
<feature type="chain" id="PRO_5037106895" description="Nuclease" evidence="1">
    <location>
        <begin position="25"/>
        <end position="189"/>
    </location>
</feature>
<keyword evidence="1" id="KW-0732">Signal</keyword>
<evidence type="ECO:0000256" key="1">
    <source>
        <dbReference type="SAM" id="SignalP"/>
    </source>
</evidence>
<dbReference type="InterPro" id="IPR035437">
    <property type="entry name" value="SNase_OB-fold_sf"/>
</dbReference>
<dbReference type="EMBL" id="JAEQNC010000001">
    <property type="protein sequence ID" value="MBL0370546.1"/>
    <property type="molecule type" value="Genomic_DNA"/>
</dbReference>
<sequence length="189" mass="21188">MDRLRRQLICAVPAVALCALPAVADDTLWTQEPTRIDKSKQHFERLPPLTKPVDGRIWLQVSERIVVLDSVRFSMDDKVYRIGGIHPVKPRRICKQQDGSRWHCGRMAAINLGNLVRGNRLLCDVTADDKETILSNCLSKTRNIGTEIVARGYGRADGEGPLAEIQLDAQRNGSGLWRNPACKIDFDNC</sequence>
<name>A0A936YPT2_9HYPH</name>
<accession>A0A936YPT2</accession>
<dbReference type="SUPFAM" id="SSF50199">
    <property type="entry name" value="Staphylococcal nuclease"/>
    <property type="match status" value="1"/>
</dbReference>
<evidence type="ECO:0008006" key="4">
    <source>
        <dbReference type="Google" id="ProtNLM"/>
    </source>
</evidence>
<keyword evidence="3" id="KW-1185">Reference proteome</keyword>
<evidence type="ECO:0000313" key="2">
    <source>
        <dbReference type="EMBL" id="MBL0370546.1"/>
    </source>
</evidence>
<organism evidence="2 3">
    <name type="scientific">Rhizobium setariae</name>
    <dbReference type="NCBI Taxonomy" id="2801340"/>
    <lineage>
        <taxon>Bacteria</taxon>
        <taxon>Pseudomonadati</taxon>
        <taxon>Pseudomonadota</taxon>
        <taxon>Alphaproteobacteria</taxon>
        <taxon>Hyphomicrobiales</taxon>
        <taxon>Rhizobiaceae</taxon>
        <taxon>Rhizobium/Agrobacterium group</taxon>
        <taxon>Rhizobium</taxon>
    </lineage>
</organism>
<gene>
    <name evidence="2" type="ORF">JJB09_00765</name>
</gene>
<protein>
    <recommendedName>
        <fullName evidence="4">Nuclease</fullName>
    </recommendedName>
</protein>
<evidence type="ECO:0000313" key="3">
    <source>
        <dbReference type="Proteomes" id="UP000633219"/>
    </source>
</evidence>
<reference evidence="2" key="1">
    <citation type="submission" date="2021-01" db="EMBL/GenBank/DDBJ databases">
        <title>Rhizobium sp. strain KVB221 16S ribosomal RNA gene Genome sequencing and assembly.</title>
        <authorList>
            <person name="Kang M."/>
        </authorList>
    </citation>
    <scope>NUCLEOTIDE SEQUENCE</scope>
    <source>
        <strain evidence="2">KVB221</strain>
    </source>
</reference>
<feature type="signal peptide" evidence="1">
    <location>
        <begin position="1"/>
        <end position="24"/>
    </location>
</feature>
<dbReference type="RefSeq" id="WP_201651818.1">
    <property type="nucleotide sequence ID" value="NZ_JAEQNC010000001.1"/>
</dbReference>
<proteinExistence type="predicted"/>
<comment type="caution">
    <text evidence="2">The sequence shown here is derived from an EMBL/GenBank/DDBJ whole genome shotgun (WGS) entry which is preliminary data.</text>
</comment>